<evidence type="ECO:0000256" key="10">
    <source>
        <dbReference type="ARBA" id="ARBA00023136"/>
    </source>
</evidence>
<evidence type="ECO:0000256" key="7">
    <source>
        <dbReference type="ARBA" id="ARBA00022958"/>
    </source>
</evidence>
<keyword evidence="10 13" id="KW-0472">Membrane</keyword>
<evidence type="ECO:0008006" key="16">
    <source>
        <dbReference type="Google" id="ProtNLM"/>
    </source>
</evidence>
<dbReference type="GO" id="GO:0015252">
    <property type="term" value="F:proton channel activity"/>
    <property type="evidence" value="ECO:0007669"/>
    <property type="project" value="InterPro"/>
</dbReference>
<proteinExistence type="inferred from homology"/>
<reference evidence="14" key="1">
    <citation type="journal article" date="2014" name="Int. J. Syst. Evol. Microbiol.">
        <title>Complete genome sequence of Corynebacterium casei LMG S-19264T (=DSM 44701T), isolated from a smear-ripened cheese.</title>
        <authorList>
            <consortium name="US DOE Joint Genome Institute (JGI-PGF)"/>
            <person name="Walter F."/>
            <person name="Albersmeier A."/>
            <person name="Kalinowski J."/>
            <person name="Ruckert C."/>
        </authorList>
    </citation>
    <scope>NUCLEOTIDE SEQUENCE</scope>
    <source>
        <strain evidence="14">KCTC 12113</strain>
    </source>
</reference>
<dbReference type="PANTHER" id="PTHR31462:SF5">
    <property type="entry name" value="ENDOSOMAL_LYSOSOMAL PROTON CHANNEL TMEM175"/>
    <property type="match status" value="1"/>
</dbReference>
<feature type="transmembrane region" description="Helical" evidence="13">
    <location>
        <begin position="69"/>
        <end position="87"/>
    </location>
</feature>
<keyword evidence="9" id="KW-0406">Ion transport</keyword>
<feature type="transmembrane region" description="Helical" evidence="13">
    <location>
        <begin position="12"/>
        <end position="33"/>
    </location>
</feature>
<feature type="transmembrane region" description="Helical" evidence="13">
    <location>
        <begin position="107"/>
        <end position="127"/>
    </location>
</feature>
<evidence type="ECO:0000256" key="8">
    <source>
        <dbReference type="ARBA" id="ARBA00022989"/>
    </source>
</evidence>
<dbReference type="GO" id="GO:0005267">
    <property type="term" value="F:potassium channel activity"/>
    <property type="evidence" value="ECO:0007669"/>
    <property type="project" value="UniProtKB-KW"/>
</dbReference>
<dbReference type="InterPro" id="IPR010617">
    <property type="entry name" value="TMEM175-like"/>
</dbReference>
<sequence length="191" mass="21749">MKTGRLEAFSDGVLAIIITIMVLGMSAPEGYTFEALRPIFPVFLTYILSFIYVGIYWNNHHHLLQAVNLVNGKILWANLHLLFWLSLFPFATDWMGKNHFEDNPTAIYGGVLLMAAIAFKIMVYCVIKNEGKDSNIGKVYNKDKRMNISLFLYLAGIVISFFLPILSLVLYLGVALMWIVPDPRIERTLKD</sequence>
<comment type="catalytic activity">
    <reaction evidence="12">
        <text>K(+)(in) = K(+)(out)</text>
        <dbReference type="Rhea" id="RHEA:29463"/>
        <dbReference type="ChEBI" id="CHEBI:29103"/>
    </reaction>
</comment>
<comment type="subcellular location">
    <subcellularLocation>
        <location evidence="1">Membrane</location>
        <topology evidence="1">Multi-pass membrane protein</topology>
    </subcellularLocation>
</comment>
<comment type="similarity">
    <text evidence="2">Belongs to the TMEM175 family.</text>
</comment>
<evidence type="ECO:0000256" key="11">
    <source>
        <dbReference type="ARBA" id="ARBA00023303"/>
    </source>
</evidence>
<dbReference type="Proteomes" id="UP000634668">
    <property type="component" value="Unassembled WGS sequence"/>
</dbReference>
<accession>A0A918J4C5</accession>
<evidence type="ECO:0000256" key="13">
    <source>
        <dbReference type="SAM" id="Phobius"/>
    </source>
</evidence>
<evidence type="ECO:0000313" key="14">
    <source>
        <dbReference type="EMBL" id="GGW46127.1"/>
    </source>
</evidence>
<dbReference type="PANTHER" id="PTHR31462">
    <property type="entry name" value="ENDOSOMAL/LYSOSOMAL POTASSIUM CHANNEL TMEM175"/>
    <property type="match status" value="1"/>
</dbReference>
<organism evidence="14 15">
    <name type="scientific">Arenibacter certesii</name>
    <dbReference type="NCBI Taxonomy" id="228955"/>
    <lineage>
        <taxon>Bacteria</taxon>
        <taxon>Pseudomonadati</taxon>
        <taxon>Bacteroidota</taxon>
        <taxon>Flavobacteriia</taxon>
        <taxon>Flavobacteriales</taxon>
        <taxon>Flavobacteriaceae</taxon>
        <taxon>Arenibacter</taxon>
    </lineage>
</organism>
<keyword evidence="5 13" id="KW-0812">Transmembrane</keyword>
<feature type="transmembrane region" description="Helical" evidence="13">
    <location>
        <begin position="148"/>
        <end position="180"/>
    </location>
</feature>
<protein>
    <recommendedName>
        <fullName evidence="16">DUF1211 domain-containing protein</fullName>
    </recommendedName>
</protein>
<keyword evidence="3" id="KW-0813">Transport</keyword>
<keyword evidence="6" id="KW-0631">Potassium channel</keyword>
<name>A0A918J4C5_9FLAO</name>
<dbReference type="GO" id="GO:0016020">
    <property type="term" value="C:membrane"/>
    <property type="evidence" value="ECO:0007669"/>
    <property type="project" value="UniProtKB-SubCell"/>
</dbReference>
<evidence type="ECO:0000256" key="5">
    <source>
        <dbReference type="ARBA" id="ARBA00022692"/>
    </source>
</evidence>
<dbReference type="AlphaFoldDB" id="A0A918J4C5"/>
<evidence type="ECO:0000256" key="12">
    <source>
        <dbReference type="ARBA" id="ARBA00034430"/>
    </source>
</evidence>
<dbReference type="Pfam" id="PF06736">
    <property type="entry name" value="TMEM175"/>
    <property type="match status" value="1"/>
</dbReference>
<evidence type="ECO:0000256" key="2">
    <source>
        <dbReference type="ARBA" id="ARBA00006920"/>
    </source>
</evidence>
<evidence type="ECO:0000256" key="1">
    <source>
        <dbReference type="ARBA" id="ARBA00004141"/>
    </source>
</evidence>
<evidence type="ECO:0000256" key="6">
    <source>
        <dbReference type="ARBA" id="ARBA00022826"/>
    </source>
</evidence>
<reference evidence="14" key="2">
    <citation type="submission" date="2020-09" db="EMBL/GenBank/DDBJ databases">
        <authorList>
            <person name="Sun Q."/>
            <person name="Kim S."/>
        </authorList>
    </citation>
    <scope>NUCLEOTIDE SEQUENCE</scope>
    <source>
        <strain evidence="14">KCTC 12113</strain>
    </source>
</reference>
<dbReference type="RefSeq" id="WP_026814447.1">
    <property type="nucleotide sequence ID" value="NZ_BMWP01000029.1"/>
</dbReference>
<evidence type="ECO:0000256" key="9">
    <source>
        <dbReference type="ARBA" id="ARBA00023065"/>
    </source>
</evidence>
<feature type="transmembrane region" description="Helical" evidence="13">
    <location>
        <begin position="39"/>
        <end position="57"/>
    </location>
</feature>
<evidence type="ECO:0000256" key="3">
    <source>
        <dbReference type="ARBA" id="ARBA00022448"/>
    </source>
</evidence>
<comment type="caution">
    <text evidence="14">The sequence shown here is derived from an EMBL/GenBank/DDBJ whole genome shotgun (WGS) entry which is preliminary data.</text>
</comment>
<evidence type="ECO:0000256" key="4">
    <source>
        <dbReference type="ARBA" id="ARBA00022538"/>
    </source>
</evidence>
<keyword evidence="7" id="KW-0630">Potassium</keyword>
<keyword evidence="15" id="KW-1185">Reference proteome</keyword>
<keyword evidence="11" id="KW-0407">Ion channel</keyword>
<keyword evidence="8 13" id="KW-1133">Transmembrane helix</keyword>
<gene>
    <name evidence="14" type="ORF">GCM10007383_32960</name>
</gene>
<keyword evidence="4" id="KW-0633">Potassium transport</keyword>
<dbReference type="EMBL" id="BMWP01000029">
    <property type="protein sequence ID" value="GGW46127.1"/>
    <property type="molecule type" value="Genomic_DNA"/>
</dbReference>
<evidence type="ECO:0000313" key="15">
    <source>
        <dbReference type="Proteomes" id="UP000634668"/>
    </source>
</evidence>